<reference evidence="3" key="4">
    <citation type="submission" date="2025-05" db="UniProtKB">
        <authorList>
            <consortium name="EnsemblFungi"/>
        </authorList>
    </citation>
    <scope>IDENTIFICATION</scope>
    <source>
        <strain evidence="3">isolate 1-1 / race 1 (BBBD)</strain>
    </source>
</reference>
<gene>
    <name evidence="2" type="ORF">PTTG_30958</name>
</gene>
<organism evidence="2">
    <name type="scientific">Puccinia triticina (isolate 1-1 / race 1 (BBBD))</name>
    <name type="common">Brown leaf rust fungus</name>
    <dbReference type="NCBI Taxonomy" id="630390"/>
    <lineage>
        <taxon>Eukaryota</taxon>
        <taxon>Fungi</taxon>
        <taxon>Dikarya</taxon>
        <taxon>Basidiomycota</taxon>
        <taxon>Pucciniomycotina</taxon>
        <taxon>Pucciniomycetes</taxon>
        <taxon>Pucciniales</taxon>
        <taxon>Pucciniaceae</taxon>
        <taxon>Puccinia</taxon>
    </lineage>
</organism>
<keyword evidence="4" id="KW-1185">Reference proteome</keyword>
<reference evidence="2" key="1">
    <citation type="submission" date="2009-11" db="EMBL/GenBank/DDBJ databases">
        <authorList>
            <consortium name="The Broad Institute Genome Sequencing Platform"/>
            <person name="Ward D."/>
            <person name="Feldgarden M."/>
            <person name="Earl A."/>
            <person name="Young S.K."/>
            <person name="Zeng Q."/>
            <person name="Koehrsen M."/>
            <person name="Alvarado L."/>
            <person name="Berlin A."/>
            <person name="Bochicchio J."/>
            <person name="Borenstein D."/>
            <person name="Chapman S.B."/>
            <person name="Chen Z."/>
            <person name="Engels R."/>
            <person name="Freedman E."/>
            <person name="Gellesch M."/>
            <person name="Goldberg J."/>
            <person name="Griggs A."/>
            <person name="Gujja S."/>
            <person name="Heilman E."/>
            <person name="Heiman D."/>
            <person name="Hepburn T."/>
            <person name="Howarth C."/>
            <person name="Jen D."/>
            <person name="Larson L."/>
            <person name="Lewis B."/>
            <person name="Mehta T."/>
            <person name="Park D."/>
            <person name="Pearson M."/>
            <person name="Roberts A."/>
            <person name="Saif S."/>
            <person name="Shea T."/>
            <person name="Shenoy N."/>
            <person name="Sisk P."/>
            <person name="Stolte C."/>
            <person name="Sykes S."/>
            <person name="Thomson T."/>
            <person name="Walk T."/>
            <person name="White J."/>
            <person name="Yandava C."/>
            <person name="Izard J."/>
            <person name="Baranova O.V."/>
            <person name="Blanton J.M."/>
            <person name="Tanner A.C."/>
            <person name="Dewhirst F.E."/>
            <person name="Haas B."/>
            <person name="Nusbaum C."/>
            <person name="Birren B."/>
        </authorList>
    </citation>
    <scope>NUCLEOTIDE SEQUENCE [LARGE SCALE GENOMIC DNA]</scope>
    <source>
        <strain evidence="2">1-1 BBBD Race 1</strain>
    </source>
</reference>
<feature type="region of interest" description="Disordered" evidence="1">
    <location>
        <begin position="1"/>
        <end position="53"/>
    </location>
</feature>
<dbReference type="EMBL" id="ADAS02009867">
    <property type="protein sequence ID" value="OAV84910.1"/>
    <property type="molecule type" value="Genomic_DNA"/>
</dbReference>
<reference evidence="3 4" key="3">
    <citation type="journal article" date="2017" name="G3 (Bethesda)">
        <title>Comparative analysis highlights variable genome content of wheat rusts and divergence of the mating loci.</title>
        <authorList>
            <person name="Cuomo C.A."/>
            <person name="Bakkeren G."/>
            <person name="Khalil H.B."/>
            <person name="Panwar V."/>
            <person name="Joly D."/>
            <person name="Linning R."/>
            <person name="Sakthikumar S."/>
            <person name="Song X."/>
            <person name="Adiconis X."/>
            <person name="Fan L."/>
            <person name="Goldberg J.M."/>
            <person name="Levin J.Z."/>
            <person name="Young S."/>
            <person name="Zeng Q."/>
            <person name="Anikster Y."/>
            <person name="Bruce M."/>
            <person name="Wang M."/>
            <person name="Yin C."/>
            <person name="McCallum B."/>
            <person name="Szabo L.J."/>
            <person name="Hulbert S."/>
            <person name="Chen X."/>
            <person name="Fellers J.P."/>
        </authorList>
    </citation>
    <scope>NUCLEOTIDE SEQUENCE</scope>
    <source>
        <strain evidence="4">Isolate 1-1 / race 1 (BBBD)</strain>
        <strain evidence="3">isolate 1-1 / race 1 (BBBD)</strain>
    </source>
</reference>
<dbReference type="AlphaFoldDB" id="A0A180FWS7"/>
<evidence type="ECO:0000256" key="1">
    <source>
        <dbReference type="SAM" id="MobiDB-lite"/>
    </source>
</evidence>
<dbReference type="EnsemblFungi" id="PTTG_30958-t43_1">
    <property type="protein sequence ID" value="PTTG_30958-t43_1-p1"/>
    <property type="gene ID" value="PTTG_30958"/>
</dbReference>
<feature type="non-terminal residue" evidence="2">
    <location>
        <position position="53"/>
    </location>
</feature>
<name>A0A180FWS7_PUCT1</name>
<protein>
    <submittedName>
        <fullName evidence="2 3">Uncharacterized protein</fullName>
    </submittedName>
</protein>
<proteinExistence type="predicted"/>
<evidence type="ECO:0000313" key="2">
    <source>
        <dbReference type="EMBL" id="OAV84910.1"/>
    </source>
</evidence>
<reference evidence="2" key="2">
    <citation type="submission" date="2016-05" db="EMBL/GenBank/DDBJ databases">
        <title>Comparative analysis highlights variable genome content of wheat rusts and divergence of the mating loci.</title>
        <authorList>
            <person name="Cuomo C.A."/>
            <person name="Bakkeren G."/>
            <person name="Szabo L."/>
            <person name="Khalil H."/>
            <person name="Joly D."/>
            <person name="Goldberg J."/>
            <person name="Young S."/>
            <person name="Zeng Q."/>
            <person name="Fellers J."/>
        </authorList>
    </citation>
    <scope>NUCLEOTIDE SEQUENCE [LARGE SCALE GENOMIC DNA]</scope>
    <source>
        <strain evidence="2">1-1 BBBD Race 1</strain>
    </source>
</reference>
<accession>A0A180FWS7</accession>
<evidence type="ECO:0000313" key="3">
    <source>
        <dbReference type="EnsemblFungi" id="PTTG_30958-t43_1-p1"/>
    </source>
</evidence>
<dbReference type="VEuPathDB" id="FungiDB:PTTG_30958"/>
<feature type="compositionally biased region" description="Polar residues" evidence="1">
    <location>
        <begin position="1"/>
        <end position="23"/>
    </location>
</feature>
<sequence length="53" mass="5710">MRQQQPTATPLPNTNRAALTMRSTVLHVPTTGAVSAQPSSQEGVELPDQARRL</sequence>
<evidence type="ECO:0000313" key="4">
    <source>
        <dbReference type="Proteomes" id="UP000005240"/>
    </source>
</evidence>
<feature type="compositionally biased region" description="Polar residues" evidence="1">
    <location>
        <begin position="32"/>
        <end position="42"/>
    </location>
</feature>
<dbReference type="Proteomes" id="UP000005240">
    <property type="component" value="Unassembled WGS sequence"/>
</dbReference>